<dbReference type="OrthoDB" id="1925343at2759"/>
<feature type="compositionally biased region" description="Basic and acidic residues" evidence="1">
    <location>
        <begin position="149"/>
        <end position="164"/>
    </location>
</feature>
<dbReference type="Pfam" id="PF23380">
    <property type="entry name" value="VIN3_C"/>
    <property type="match status" value="1"/>
</dbReference>
<protein>
    <submittedName>
        <fullName evidence="3">VIN3-like protein 1</fullName>
    </submittedName>
</protein>
<gene>
    <name evidence="3" type="primary">VIL1</name>
    <name evidence="3" type="ORF">AXF42_Ash002996</name>
</gene>
<dbReference type="GO" id="GO:0010048">
    <property type="term" value="P:vernalization response"/>
    <property type="evidence" value="ECO:0007669"/>
    <property type="project" value="InterPro"/>
</dbReference>
<dbReference type="Proteomes" id="UP000236161">
    <property type="component" value="Unassembled WGS sequence"/>
</dbReference>
<keyword evidence="4" id="KW-1185">Reference proteome</keyword>
<dbReference type="EMBL" id="KZ452013">
    <property type="protein sequence ID" value="PKA51629.1"/>
    <property type="molecule type" value="Genomic_DNA"/>
</dbReference>
<evidence type="ECO:0000256" key="1">
    <source>
        <dbReference type="SAM" id="MobiDB-lite"/>
    </source>
</evidence>
<feature type="domain" description="VIN3-like C-terminal" evidence="2">
    <location>
        <begin position="187"/>
        <end position="260"/>
    </location>
</feature>
<dbReference type="InterPro" id="IPR056990">
    <property type="entry name" value="VIN3-like_C"/>
</dbReference>
<organism evidence="3 4">
    <name type="scientific">Apostasia shenzhenica</name>
    <dbReference type="NCBI Taxonomy" id="1088818"/>
    <lineage>
        <taxon>Eukaryota</taxon>
        <taxon>Viridiplantae</taxon>
        <taxon>Streptophyta</taxon>
        <taxon>Embryophyta</taxon>
        <taxon>Tracheophyta</taxon>
        <taxon>Spermatophyta</taxon>
        <taxon>Magnoliopsida</taxon>
        <taxon>Liliopsida</taxon>
        <taxon>Asparagales</taxon>
        <taxon>Orchidaceae</taxon>
        <taxon>Apostasioideae</taxon>
        <taxon>Apostasia</taxon>
    </lineage>
</organism>
<dbReference type="GO" id="GO:0040029">
    <property type="term" value="P:epigenetic regulation of gene expression"/>
    <property type="evidence" value="ECO:0007669"/>
    <property type="project" value="InterPro"/>
</dbReference>
<sequence>MISFTEEGDMGHSEAKCFTGSVEIINKHTEQSGTEWCSSSGKRKPKNRNVGFSGFKVRNLGKILRAAWAQEEGCYDEYYKDDVDEESFEGSHATKPDNGEEDQVEPSIDLNVASVPDLNDDLPPPMESSPEENGCTNGSGGSQTAAVESHSDSRKRSPSRHDEICEGDSTLVGGSQLSFSYGSGQLDDNYEYCVKVIRWLECLGHIEKDFRLKFLTWFSLWSTEQERRVVFTFIRTLIEEPRSLAGQMLDLFSEIVNCKRPRNGFCSKLWH</sequence>
<reference evidence="3 4" key="1">
    <citation type="journal article" date="2017" name="Nature">
        <title>The Apostasia genome and the evolution of orchids.</title>
        <authorList>
            <person name="Zhang G.Q."/>
            <person name="Liu K.W."/>
            <person name="Li Z."/>
            <person name="Lohaus R."/>
            <person name="Hsiao Y.Y."/>
            <person name="Niu S.C."/>
            <person name="Wang J.Y."/>
            <person name="Lin Y.C."/>
            <person name="Xu Q."/>
            <person name="Chen L.J."/>
            <person name="Yoshida K."/>
            <person name="Fujiwara S."/>
            <person name="Wang Z.W."/>
            <person name="Zhang Y.Q."/>
            <person name="Mitsuda N."/>
            <person name="Wang M."/>
            <person name="Liu G.H."/>
            <person name="Pecoraro L."/>
            <person name="Huang H.X."/>
            <person name="Xiao X.J."/>
            <person name="Lin M."/>
            <person name="Wu X.Y."/>
            <person name="Wu W.L."/>
            <person name="Chen Y.Y."/>
            <person name="Chang S.B."/>
            <person name="Sakamoto S."/>
            <person name="Ohme-Takagi M."/>
            <person name="Yagi M."/>
            <person name="Zeng S.J."/>
            <person name="Shen C.Y."/>
            <person name="Yeh C.M."/>
            <person name="Luo Y.B."/>
            <person name="Tsai W.C."/>
            <person name="Van de Peer Y."/>
            <person name="Liu Z.J."/>
        </authorList>
    </citation>
    <scope>NUCLEOTIDE SEQUENCE [LARGE SCALE GENOMIC DNA]</scope>
    <source>
        <strain evidence="4">cv. Shenzhen</strain>
        <tissue evidence="3">Stem</tissue>
    </source>
</reference>
<dbReference type="STRING" id="1088818.A0A2I0A7V3"/>
<dbReference type="PANTHER" id="PTHR46286">
    <property type="entry name" value="VIN3-LIKE PROTEIN 2-RELATED"/>
    <property type="match status" value="1"/>
</dbReference>
<feature type="region of interest" description="Disordered" evidence="1">
    <location>
        <begin position="85"/>
        <end position="104"/>
    </location>
</feature>
<dbReference type="PANTHER" id="PTHR46286:SF1">
    <property type="entry name" value="VIN3-LIKE PROTEIN 1"/>
    <property type="match status" value="1"/>
</dbReference>
<evidence type="ECO:0000313" key="4">
    <source>
        <dbReference type="Proteomes" id="UP000236161"/>
    </source>
</evidence>
<dbReference type="InterPro" id="IPR044514">
    <property type="entry name" value="VIN3-like"/>
</dbReference>
<evidence type="ECO:0000259" key="2">
    <source>
        <dbReference type="Pfam" id="PF23380"/>
    </source>
</evidence>
<accession>A0A2I0A7V3</accession>
<proteinExistence type="predicted"/>
<dbReference type="AlphaFoldDB" id="A0A2I0A7V3"/>
<feature type="region of interest" description="Disordered" evidence="1">
    <location>
        <begin position="114"/>
        <end position="168"/>
    </location>
</feature>
<evidence type="ECO:0000313" key="3">
    <source>
        <dbReference type="EMBL" id="PKA51629.1"/>
    </source>
</evidence>
<name>A0A2I0A7V3_9ASPA</name>